<proteinExistence type="inferred from homology"/>
<organism evidence="10 11">
    <name type="scientific">Collybiopsis confluens</name>
    <dbReference type="NCBI Taxonomy" id="2823264"/>
    <lineage>
        <taxon>Eukaryota</taxon>
        <taxon>Fungi</taxon>
        <taxon>Dikarya</taxon>
        <taxon>Basidiomycota</taxon>
        <taxon>Agaricomycotina</taxon>
        <taxon>Agaricomycetes</taxon>
        <taxon>Agaricomycetidae</taxon>
        <taxon>Agaricales</taxon>
        <taxon>Marasmiineae</taxon>
        <taxon>Omphalotaceae</taxon>
        <taxon>Collybiopsis</taxon>
    </lineage>
</organism>
<feature type="compositionally biased region" description="Polar residues" evidence="8">
    <location>
        <begin position="486"/>
        <end position="503"/>
    </location>
</feature>
<evidence type="ECO:0000256" key="2">
    <source>
        <dbReference type="ARBA" id="ARBA00017632"/>
    </source>
</evidence>
<comment type="caution">
    <text evidence="10">The sequence shown here is derived from an EMBL/GenBank/DDBJ whole genome shotgun (WGS) entry which is preliminary data.</text>
</comment>
<feature type="compositionally biased region" description="Polar residues" evidence="8">
    <location>
        <begin position="458"/>
        <end position="469"/>
    </location>
</feature>
<dbReference type="Gene3D" id="3.30.70.141">
    <property type="entry name" value="Nucleoside diphosphate kinase-like domain"/>
    <property type="match status" value="1"/>
</dbReference>
<feature type="compositionally biased region" description="Basic and acidic residues" evidence="8">
    <location>
        <begin position="238"/>
        <end position="249"/>
    </location>
</feature>
<keyword evidence="4" id="KW-0547">Nucleotide-binding</keyword>
<evidence type="ECO:0000256" key="7">
    <source>
        <dbReference type="PROSITE-ProRule" id="PRU00706"/>
    </source>
</evidence>
<dbReference type="OrthoDB" id="2162449at2759"/>
<comment type="similarity">
    <text evidence="1 7">Belongs to the NDK family.</text>
</comment>
<accession>A0A8H5M9I2</accession>
<feature type="compositionally biased region" description="Basic and acidic residues" evidence="8">
    <location>
        <begin position="10"/>
        <end position="23"/>
    </location>
</feature>
<comment type="caution">
    <text evidence="7">Lacks conserved residue(s) required for the propagation of feature annotation.</text>
</comment>
<evidence type="ECO:0000313" key="10">
    <source>
        <dbReference type="EMBL" id="KAF5385717.1"/>
    </source>
</evidence>
<protein>
    <recommendedName>
        <fullName evidence="2">Nucleoside diphosphate kinase</fullName>
    </recommendedName>
</protein>
<dbReference type="Proteomes" id="UP000518752">
    <property type="component" value="Unassembled WGS sequence"/>
</dbReference>
<name>A0A8H5M9I2_9AGAR</name>
<feature type="compositionally biased region" description="Low complexity" evidence="8">
    <location>
        <begin position="411"/>
        <end position="425"/>
    </location>
</feature>
<evidence type="ECO:0000256" key="3">
    <source>
        <dbReference type="ARBA" id="ARBA00022679"/>
    </source>
</evidence>
<dbReference type="Pfam" id="PF00334">
    <property type="entry name" value="NDK"/>
    <property type="match status" value="1"/>
</dbReference>
<dbReference type="InterPro" id="IPR034907">
    <property type="entry name" value="NDK-like_dom"/>
</dbReference>
<dbReference type="SMART" id="SM00562">
    <property type="entry name" value="NDK"/>
    <property type="match status" value="1"/>
</dbReference>
<sequence>MAYFPPSKDTPYDLEHDSLEPQHRSATPPTPTPQPQPKITRTVAIIKTHALGHRFDIEPRIQEASFEASSHIVKERQMEFDVETDPDTLYELFGQDAESFAEGPVWVYVLERRRAVEVWNTLMGNEDPVVAQKESPHSLRALYGTSLQQNAVMGSSDAEMAELQIASLFASSPPFPTSDLPSDDGRFASVRSMSSSILSSLRRTTSDEGYAASNATNEGSRGSGSRISLAPNGKPLFKARDPPNAHKQPDIIPRTTRAASLRAGIAVERVPGPRKPLSKEEQAKTFANVPGHKRAETITVASTAAPVIAPRMTKAAALRLGVALPTPTLKKQPSNTGFDGVPGHKRRESIAVASTQAPTVKPRLNKSASLRATKDNAPPTSFMFRGPTQPKLPGKSGSQLSVHESGHNNKPSRPSSVASSQSPSSYAGRPPSVSRPSSAMRPLGPSRGNSTSSTTNNGHSTAITSGNAPSPSPAPDSMEKPKLKSRPSSVSLPPTIVPRTNKSAALRAAKKEQEAAAAAALAAKQQRRASRPPPSSMPKGLIV</sequence>
<evidence type="ECO:0000256" key="6">
    <source>
        <dbReference type="ARBA" id="ARBA00022840"/>
    </source>
</evidence>
<keyword evidence="3" id="KW-0808">Transferase</keyword>
<dbReference type="EMBL" id="JAACJN010000038">
    <property type="protein sequence ID" value="KAF5385717.1"/>
    <property type="molecule type" value="Genomic_DNA"/>
</dbReference>
<feature type="domain" description="Nucleoside diphosphate kinase-like" evidence="9">
    <location>
        <begin position="39"/>
        <end position="176"/>
    </location>
</feature>
<dbReference type="GO" id="GO:0016301">
    <property type="term" value="F:kinase activity"/>
    <property type="evidence" value="ECO:0007669"/>
    <property type="project" value="UniProtKB-KW"/>
</dbReference>
<evidence type="ECO:0000256" key="5">
    <source>
        <dbReference type="ARBA" id="ARBA00022777"/>
    </source>
</evidence>
<gene>
    <name evidence="10" type="ORF">D9757_005527</name>
</gene>
<dbReference type="PANTHER" id="PTHR46161">
    <property type="entry name" value="NUCLEOSIDE DIPHOSPHATE KINASE"/>
    <property type="match status" value="1"/>
</dbReference>
<keyword evidence="6" id="KW-0067">ATP-binding</keyword>
<dbReference type="AlphaFoldDB" id="A0A8H5M9I2"/>
<feature type="region of interest" description="Disordered" evidence="8">
    <location>
        <begin position="201"/>
        <end position="250"/>
    </location>
</feature>
<evidence type="ECO:0000256" key="4">
    <source>
        <dbReference type="ARBA" id="ARBA00022741"/>
    </source>
</evidence>
<keyword evidence="11" id="KW-1185">Reference proteome</keyword>
<dbReference type="PANTHER" id="PTHR46161:SF3">
    <property type="entry name" value="NUCLEOSIDE DIPHOSPHATE KINASE DDB_G0292928-RELATED"/>
    <property type="match status" value="1"/>
</dbReference>
<feature type="compositionally biased region" description="Low complexity" evidence="8">
    <location>
        <begin position="515"/>
        <end position="524"/>
    </location>
</feature>
<dbReference type="PROSITE" id="PS51374">
    <property type="entry name" value="NDPK_LIKE"/>
    <property type="match status" value="1"/>
</dbReference>
<dbReference type="InterPro" id="IPR036850">
    <property type="entry name" value="NDK-like_dom_sf"/>
</dbReference>
<keyword evidence="5" id="KW-0418">Kinase</keyword>
<evidence type="ECO:0000256" key="8">
    <source>
        <dbReference type="SAM" id="MobiDB-lite"/>
    </source>
</evidence>
<feature type="compositionally biased region" description="Polar residues" evidence="8">
    <location>
        <begin position="213"/>
        <end position="226"/>
    </location>
</feature>
<evidence type="ECO:0000256" key="1">
    <source>
        <dbReference type="ARBA" id="ARBA00008142"/>
    </source>
</evidence>
<feature type="region of interest" description="Disordered" evidence="8">
    <location>
        <begin position="351"/>
        <end position="543"/>
    </location>
</feature>
<feature type="region of interest" description="Disordered" evidence="8">
    <location>
        <begin position="1"/>
        <end position="38"/>
    </location>
</feature>
<dbReference type="GO" id="GO:0005524">
    <property type="term" value="F:ATP binding"/>
    <property type="evidence" value="ECO:0007669"/>
    <property type="project" value="UniProtKB-KW"/>
</dbReference>
<dbReference type="SUPFAM" id="SSF54919">
    <property type="entry name" value="Nucleoside diphosphate kinase, NDK"/>
    <property type="match status" value="1"/>
</dbReference>
<evidence type="ECO:0000313" key="11">
    <source>
        <dbReference type="Proteomes" id="UP000518752"/>
    </source>
</evidence>
<evidence type="ECO:0000259" key="9">
    <source>
        <dbReference type="SMART" id="SM00562"/>
    </source>
</evidence>
<reference evidence="10 11" key="1">
    <citation type="journal article" date="2020" name="ISME J.">
        <title>Uncovering the hidden diversity of litter-decomposition mechanisms in mushroom-forming fungi.</title>
        <authorList>
            <person name="Floudas D."/>
            <person name="Bentzer J."/>
            <person name="Ahren D."/>
            <person name="Johansson T."/>
            <person name="Persson P."/>
            <person name="Tunlid A."/>
        </authorList>
    </citation>
    <scope>NUCLEOTIDE SEQUENCE [LARGE SCALE GENOMIC DNA]</scope>
    <source>
        <strain evidence="10 11">CBS 406.79</strain>
    </source>
</reference>